<dbReference type="InterPro" id="IPR045854">
    <property type="entry name" value="NO2/SO3_Rdtase_4Fe4S_sf"/>
</dbReference>
<dbReference type="PANTHER" id="PTHR32439">
    <property type="entry name" value="FERREDOXIN--NITRITE REDUCTASE, CHLOROPLASTIC"/>
    <property type="match status" value="1"/>
</dbReference>
<comment type="similarity">
    <text evidence="1">Belongs to the nitrite and sulfite reductase 4Fe-4S domain family.</text>
</comment>
<dbReference type="Gene3D" id="3.30.413.10">
    <property type="entry name" value="Sulfite Reductase Hemoprotein, domain 1"/>
    <property type="match status" value="2"/>
</dbReference>
<dbReference type="PANTHER" id="PTHR32439:SF0">
    <property type="entry name" value="FERREDOXIN--NITRITE REDUCTASE, CHLOROPLASTIC"/>
    <property type="match status" value="1"/>
</dbReference>
<evidence type="ECO:0000256" key="5">
    <source>
        <dbReference type="ARBA" id="ARBA00023002"/>
    </source>
</evidence>
<keyword evidence="5" id="KW-0560">Oxidoreductase</keyword>
<dbReference type="Gene3D" id="3.90.480.10">
    <property type="entry name" value="Sulfite Reductase Hemoprotein,Domain 2"/>
    <property type="match status" value="1"/>
</dbReference>
<keyword evidence="6" id="KW-0408">Iron</keyword>
<feature type="domain" description="Nitrite/sulphite reductase 4Fe-4S" evidence="8">
    <location>
        <begin position="442"/>
        <end position="560"/>
    </location>
</feature>
<reference evidence="10 11" key="1">
    <citation type="submission" date="2019-06" db="EMBL/GenBank/DDBJ databases">
        <title>New taxonomy in bacterial strain CC-CFT640, isolated from vineyard.</title>
        <authorList>
            <person name="Lin S.-Y."/>
            <person name="Tsai C.-F."/>
            <person name="Young C.-C."/>
        </authorList>
    </citation>
    <scope>NUCLEOTIDE SEQUENCE [LARGE SCALE GENOMIC DNA]</scope>
    <source>
        <strain evidence="10 11">CC-CFT640</strain>
    </source>
</reference>
<dbReference type="Pfam" id="PF03460">
    <property type="entry name" value="NIR_SIR_ferr"/>
    <property type="match status" value="2"/>
</dbReference>
<keyword evidence="11" id="KW-1185">Reference proteome</keyword>
<feature type="domain" description="Nitrite/Sulfite reductase ferredoxin-like" evidence="9">
    <location>
        <begin position="362"/>
        <end position="428"/>
    </location>
</feature>
<dbReference type="InterPro" id="IPR005117">
    <property type="entry name" value="NiRdtase/SiRdtase_haem-b_fer"/>
</dbReference>
<evidence type="ECO:0000313" key="10">
    <source>
        <dbReference type="EMBL" id="TXL71514.1"/>
    </source>
</evidence>
<dbReference type="EMBL" id="VDUZ01000042">
    <property type="protein sequence ID" value="TXL71514.1"/>
    <property type="molecule type" value="Genomic_DNA"/>
</dbReference>
<evidence type="ECO:0000256" key="3">
    <source>
        <dbReference type="ARBA" id="ARBA00022617"/>
    </source>
</evidence>
<feature type="domain" description="Nitrite/Sulfite reductase ferredoxin-like" evidence="9">
    <location>
        <begin position="110"/>
        <end position="169"/>
    </location>
</feature>
<dbReference type="GO" id="GO:0016491">
    <property type="term" value="F:oxidoreductase activity"/>
    <property type="evidence" value="ECO:0007669"/>
    <property type="project" value="UniProtKB-KW"/>
</dbReference>
<feature type="domain" description="Nitrite/sulphite reductase 4Fe-4S" evidence="8">
    <location>
        <begin position="180"/>
        <end position="337"/>
    </location>
</feature>
<keyword evidence="4" id="KW-0479">Metal-binding</keyword>
<dbReference type="AlphaFoldDB" id="A0A5C8PDV6"/>
<dbReference type="InterPro" id="IPR012798">
    <property type="entry name" value="Cbl_synth_CobG-like"/>
</dbReference>
<name>A0A5C8PDV6_9HYPH</name>
<dbReference type="PRINTS" id="PR00397">
    <property type="entry name" value="SIROHAEM"/>
</dbReference>
<dbReference type="RefSeq" id="WP_147850584.1">
    <property type="nucleotide sequence ID" value="NZ_VDUZ01000042.1"/>
</dbReference>
<dbReference type="NCBIfam" id="NF007126">
    <property type="entry name" value="PRK09567.1"/>
    <property type="match status" value="1"/>
</dbReference>
<evidence type="ECO:0000256" key="4">
    <source>
        <dbReference type="ARBA" id="ARBA00022723"/>
    </source>
</evidence>
<keyword evidence="2" id="KW-0004">4Fe-4S</keyword>
<proteinExistence type="inferred from homology"/>
<dbReference type="SUPFAM" id="SSF55124">
    <property type="entry name" value="Nitrite/Sulfite reductase N-terminal domain-like"/>
    <property type="match status" value="2"/>
</dbReference>
<dbReference type="InterPro" id="IPR036136">
    <property type="entry name" value="Nit/Sulf_reduc_fer-like_dom_sf"/>
</dbReference>
<dbReference type="InterPro" id="IPR006067">
    <property type="entry name" value="NO2/SO3_Rdtase_4Fe4S_dom"/>
</dbReference>
<gene>
    <name evidence="10" type="ORF">FHP25_29480</name>
</gene>
<evidence type="ECO:0000259" key="9">
    <source>
        <dbReference type="Pfam" id="PF03460"/>
    </source>
</evidence>
<dbReference type="GO" id="GO:0051539">
    <property type="term" value="F:4 iron, 4 sulfur cluster binding"/>
    <property type="evidence" value="ECO:0007669"/>
    <property type="project" value="UniProtKB-KW"/>
</dbReference>
<dbReference type="Proteomes" id="UP000321638">
    <property type="component" value="Unassembled WGS sequence"/>
</dbReference>
<dbReference type="GO" id="GO:0020037">
    <property type="term" value="F:heme binding"/>
    <property type="evidence" value="ECO:0007669"/>
    <property type="project" value="InterPro"/>
</dbReference>
<evidence type="ECO:0000256" key="7">
    <source>
        <dbReference type="ARBA" id="ARBA00023014"/>
    </source>
</evidence>
<evidence type="ECO:0000256" key="2">
    <source>
        <dbReference type="ARBA" id="ARBA00022485"/>
    </source>
</evidence>
<dbReference type="NCBIfam" id="TIGR02435">
    <property type="entry name" value="CobG"/>
    <property type="match status" value="1"/>
</dbReference>
<comment type="caution">
    <text evidence="10">The sequence shown here is derived from an EMBL/GenBank/DDBJ whole genome shotgun (WGS) entry which is preliminary data.</text>
</comment>
<organism evidence="10 11">
    <name type="scientific">Vineibacter terrae</name>
    <dbReference type="NCBI Taxonomy" id="2586908"/>
    <lineage>
        <taxon>Bacteria</taxon>
        <taxon>Pseudomonadati</taxon>
        <taxon>Pseudomonadota</taxon>
        <taxon>Alphaproteobacteria</taxon>
        <taxon>Hyphomicrobiales</taxon>
        <taxon>Vineibacter</taxon>
    </lineage>
</organism>
<dbReference type="PROSITE" id="PS00365">
    <property type="entry name" value="NIR_SIR"/>
    <property type="match status" value="1"/>
</dbReference>
<protein>
    <submittedName>
        <fullName evidence="10">NirA family protein</fullName>
    </submittedName>
</protein>
<keyword evidence="3" id="KW-0349">Heme</keyword>
<sequence>MSGESGFTPEQQQYLQGFFSGLAARGQSGGGQAAMREAPPSSHALHLDAQDRVLAAGGKLVAEETAKRKKDPFQMWDEIQDNADAGRFPKGIDVFLTKFHGLFYVAPAQDSYMCRLRIPNGILNSFQMRGLADMADTLAGGYADVTTRANLQLREIGAAQAPAVLMGLADLGLTSRGSGADNIRNITGSPTAGIDPHELIDTRPLCRALHHTILNHRELYGLPRKFNAAFDGGGDIGVLEDTNDVGFVAVRVDAGHGVEPGVYFRCELGGITGHLDFARDTGLLLRPGDCVPVAVAMIRIFIKHGDRTDRRRARLKYLLDDWGFDRFIAESEAELGRALPRLPRAACVPRRAWSRQGHIGVHAQKQTGLNYIGIALPVGRMTSRQMRGLADLAQSLGSGTIRLTVWQNLLISDIPDDKIAAAKAAITALGLQWHASAIRAGMVACTGSTGCKFAASNTKGQAMVLADHLEARLQLDQPINIHLTGCHHSCAQHYIGDIGLLAAKVDRGDDAVEGYVVHVGGGAGPDGQAMAREIYPATAFDDLPPLIERMLRAYLAHRRDSTEDFRHFTRRHDIEALQRLFEAPVTLAAE</sequence>
<dbReference type="OrthoDB" id="9803707at2"/>
<evidence type="ECO:0000256" key="1">
    <source>
        <dbReference type="ARBA" id="ARBA00010429"/>
    </source>
</evidence>
<dbReference type="GO" id="GO:0046872">
    <property type="term" value="F:metal ion binding"/>
    <property type="evidence" value="ECO:0007669"/>
    <property type="project" value="UniProtKB-KW"/>
</dbReference>
<evidence type="ECO:0000313" key="11">
    <source>
        <dbReference type="Proteomes" id="UP000321638"/>
    </source>
</evidence>
<dbReference type="Pfam" id="PF01077">
    <property type="entry name" value="NIR_SIR"/>
    <property type="match status" value="2"/>
</dbReference>
<evidence type="ECO:0000256" key="6">
    <source>
        <dbReference type="ARBA" id="ARBA00023004"/>
    </source>
</evidence>
<keyword evidence="7" id="KW-0411">Iron-sulfur</keyword>
<accession>A0A5C8PDV6</accession>
<dbReference type="SUPFAM" id="SSF56014">
    <property type="entry name" value="Nitrite and sulphite reductase 4Fe-4S domain-like"/>
    <property type="match status" value="2"/>
</dbReference>
<dbReference type="InterPro" id="IPR051329">
    <property type="entry name" value="NIR_SIR_4Fe-4S"/>
</dbReference>
<evidence type="ECO:0000259" key="8">
    <source>
        <dbReference type="Pfam" id="PF01077"/>
    </source>
</evidence>
<dbReference type="InterPro" id="IPR006066">
    <property type="entry name" value="NO2/SO3_Rdtase_FeS/sirohaem_BS"/>
</dbReference>